<comment type="caution">
    <text evidence="1">The sequence shown here is derived from an EMBL/GenBank/DDBJ whole genome shotgun (WGS) entry which is preliminary data.</text>
</comment>
<dbReference type="AlphaFoldDB" id="A0A135TEN3"/>
<dbReference type="InterPro" id="IPR022085">
    <property type="entry name" value="OpdG"/>
</dbReference>
<dbReference type="Proteomes" id="UP000070121">
    <property type="component" value="Unassembled WGS sequence"/>
</dbReference>
<reference evidence="1 2" key="1">
    <citation type="submission" date="2014-02" db="EMBL/GenBank/DDBJ databases">
        <title>The genome sequence of Colletotrichum salicis CBS 607.94.</title>
        <authorList>
            <person name="Baroncelli R."/>
            <person name="Thon M.R."/>
        </authorList>
    </citation>
    <scope>NUCLEOTIDE SEQUENCE [LARGE SCALE GENOMIC DNA]</scope>
    <source>
        <strain evidence="1 2">CBS 607.94</strain>
    </source>
</reference>
<name>A0A135TEN3_9PEZI</name>
<dbReference type="EMBL" id="JFFI01002004">
    <property type="protein sequence ID" value="KXH46578.1"/>
    <property type="molecule type" value="Genomic_DNA"/>
</dbReference>
<evidence type="ECO:0000313" key="2">
    <source>
        <dbReference type="Proteomes" id="UP000070121"/>
    </source>
</evidence>
<gene>
    <name evidence="1" type="ORF">CSAL01_11117</name>
</gene>
<dbReference type="InterPro" id="IPR053204">
    <property type="entry name" value="Oxopyrrolidines_Biosynth-assoc"/>
</dbReference>
<evidence type="ECO:0000313" key="1">
    <source>
        <dbReference type="EMBL" id="KXH46578.1"/>
    </source>
</evidence>
<dbReference type="Pfam" id="PF12311">
    <property type="entry name" value="DUF3632"/>
    <property type="match status" value="1"/>
</dbReference>
<keyword evidence="2" id="KW-1185">Reference proteome</keyword>
<dbReference type="OrthoDB" id="5403091at2759"/>
<dbReference type="PANTHER" id="PTHR38797">
    <property type="entry name" value="NUCLEAR PORE COMPLEX PROTEIN NUP85-RELATED"/>
    <property type="match status" value="1"/>
</dbReference>
<organism evidence="1 2">
    <name type="scientific">Colletotrichum salicis</name>
    <dbReference type="NCBI Taxonomy" id="1209931"/>
    <lineage>
        <taxon>Eukaryota</taxon>
        <taxon>Fungi</taxon>
        <taxon>Dikarya</taxon>
        <taxon>Ascomycota</taxon>
        <taxon>Pezizomycotina</taxon>
        <taxon>Sordariomycetes</taxon>
        <taxon>Hypocreomycetidae</taxon>
        <taxon>Glomerellales</taxon>
        <taxon>Glomerellaceae</taxon>
        <taxon>Colletotrichum</taxon>
        <taxon>Colletotrichum acutatum species complex</taxon>
    </lineage>
</organism>
<protein>
    <submittedName>
        <fullName evidence="1">Uncharacterized protein</fullName>
    </submittedName>
</protein>
<sequence>MPSSTQPRPAIPNTASFITEAHAGFTADLDSTPSTAKETQELLTSIQSFAFQFLKAATHSSPSHQQDLNAEDHVSSVEQREGLCAAETGLNVLWYMFTSTAQVFDADDAFQDRLVALLAWTREFDGVYRQFHGIMSGNGAGGGGWDSYGFGQSLQTAWEQLVADIHLPSATQKSRNLAAFSAKVMAVGLCKESVAGTAFWVFERALGECEVVLGGLVAAVGVWLEYASHQLLARCYSFAADGRDETVTDLIPPADEPLKDQATAESRYGEFSMTHWLRWRRRLQKTES</sequence>
<accession>A0A135TEN3</accession>
<proteinExistence type="predicted"/>
<dbReference type="PANTHER" id="PTHR38797:SF4">
    <property type="entry name" value="NUCLEAR PORE COMPLEX PROTEIN NUP85"/>
    <property type="match status" value="1"/>
</dbReference>